<evidence type="ECO:0000313" key="1">
    <source>
        <dbReference type="EMBL" id="OAT53733.1"/>
    </source>
</evidence>
<protein>
    <recommendedName>
        <fullName evidence="3">Outer membrane lipoprotein</fullName>
    </recommendedName>
</protein>
<dbReference type="Proteomes" id="UP000078386">
    <property type="component" value="Unassembled WGS sequence"/>
</dbReference>
<dbReference type="PROSITE" id="PS51257">
    <property type="entry name" value="PROKAR_LIPOPROTEIN"/>
    <property type="match status" value="1"/>
</dbReference>
<sequence length="122" mass="13137">MRLRQIAQSDMMKSLILIPALLALSACTVPRTASVSEVDATSGIVRLTYGQAVLQNARPDSYLAQSEANKACQQMGYATAFSYGQPIPTCSTISGSLCLNEYITLQYQCRGIANIPASSAYY</sequence>
<proteinExistence type="predicted"/>
<dbReference type="EMBL" id="LXEU01000042">
    <property type="protein sequence ID" value="OAT53733.1"/>
    <property type="molecule type" value="Genomic_DNA"/>
</dbReference>
<dbReference type="AlphaFoldDB" id="A0A1B7K0Q0"/>
<organism evidence="1 2">
    <name type="scientific">Kluyvera georgiana ATCC 51603</name>
    <dbReference type="NCBI Taxonomy" id="1354264"/>
    <lineage>
        <taxon>Bacteria</taxon>
        <taxon>Pseudomonadati</taxon>
        <taxon>Pseudomonadota</taxon>
        <taxon>Gammaproteobacteria</taxon>
        <taxon>Enterobacterales</taxon>
        <taxon>Enterobacteriaceae</taxon>
        <taxon>Kluyvera</taxon>
    </lineage>
</organism>
<evidence type="ECO:0000313" key="2">
    <source>
        <dbReference type="Proteomes" id="UP000078386"/>
    </source>
</evidence>
<reference evidence="1 2" key="1">
    <citation type="submission" date="2016-04" db="EMBL/GenBank/DDBJ databases">
        <title>ATOL: Assembling a taxonomically balanced genome-scale reconstruction of the evolutionary history of the Enterobacteriaceae.</title>
        <authorList>
            <person name="Plunkett G.III."/>
            <person name="Neeno-Eckwall E.C."/>
            <person name="Glasner J.D."/>
            <person name="Perna N.T."/>
        </authorList>
    </citation>
    <scope>NUCLEOTIDE SEQUENCE [LARGE SCALE GENOMIC DNA]</scope>
    <source>
        <strain evidence="1 2">ATCC 51603</strain>
    </source>
</reference>
<dbReference type="Pfam" id="PF13992">
    <property type="entry name" value="YecR"/>
    <property type="match status" value="1"/>
</dbReference>
<gene>
    <name evidence="1" type="ORF">M989_01858</name>
</gene>
<comment type="caution">
    <text evidence="1">The sequence shown here is derived from an EMBL/GenBank/DDBJ whole genome shotgun (WGS) entry which is preliminary data.</text>
</comment>
<name>A0A1B7K0Q0_9ENTR</name>
<keyword evidence="2" id="KW-1185">Reference proteome</keyword>
<dbReference type="InterPro" id="IPR025731">
    <property type="entry name" value="YecR-like"/>
</dbReference>
<accession>A0A1B7K0Q0</accession>
<dbReference type="PATRIC" id="fig|1354264.4.peg.1930"/>
<evidence type="ECO:0008006" key="3">
    <source>
        <dbReference type="Google" id="ProtNLM"/>
    </source>
</evidence>